<comment type="subunit">
    <text evidence="2">Homodimer.</text>
</comment>
<dbReference type="GO" id="GO:0009086">
    <property type="term" value="P:methionine biosynthetic process"/>
    <property type="evidence" value="ECO:0007669"/>
    <property type="project" value="UniProtKB-UniRule"/>
</dbReference>
<dbReference type="Gene3D" id="3.40.50.1820">
    <property type="entry name" value="alpha/beta hydrolase"/>
    <property type="match status" value="1"/>
</dbReference>
<dbReference type="EMBL" id="FXTN01000012">
    <property type="protein sequence ID" value="SMO95044.1"/>
    <property type="molecule type" value="Genomic_DNA"/>
</dbReference>
<accession>A0A521FGC7</accession>
<keyword evidence="2" id="KW-0963">Cytoplasm</keyword>
<proteinExistence type="inferred from homology"/>
<sequence length="368" mass="41255">MHVLTRKLPAIFKLNLMSSTAIYHHKKSFNLENGKQLRELRVAYQTYGTLNANKDNVIWACHALTANADVADWWKGLFGDKYLFNPAEHFIICANVLGSHYGTTSPLDTDPVTGNPYYLSFPEFTIRDLAQVHQLLAEHLGISKIKVLIGGSLGGQQAAEWAISNQIEIENLILVACNAYQTPWGIAFNESQRLAISADRSFFSQQPDGGMKGLQAARSIALLSYRTYEAYNATQVESVNEKTGDFRAASYQKYQGEKLCRRFNAYSYWYLTKAMDSHNVGRGRTSVIDALKSIKSNTLVIGIENDFLFPINEQEFLGKHIPGAEFHSIKSAYGHDGFLIETDILTNMIGTFLKDSVNKKIVKLHKIA</sequence>
<evidence type="ECO:0000256" key="3">
    <source>
        <dbReference type="PIRSR" id="PIRSR000443-1"/>
    </source>
</evidence>
<name>A0A521FGC7_9SPHI</name>
<dbReference type="GO" id="GO:0005737">
    <property type="term" value="C:cytoplasm"/>
    <property type="evidence" value="ECO:0007669"/>
    <property type="project" value="UniProtKB-SubCell"/>
</dbReference>
<comment type="pathway">
    <text evidence="2">Amino-acid biosynthesis; L-methionine biosynthesis via de novo pathway; O-acetyl-L-homoserine from L-homoserine: step 1/1.</text>
</comment>
<feature type="binding site" evidence="2">
    <location>
        <position position="336"/>
    </location>
    <ligand>
        <name>substrate</name>
    </ligand>
</feature>
<comment type="subcellular location">
    <subcellularLocation>
        <location evidence="2">Cytoplasm</location>
    </subcellularLocation>
</comment>
<dbReference type="Pfam" id="PF00561">
    <property type="entry name" value="Abhydrolase_1"/>
    <property type="match status" value="1"/>
</dbReference>
<keyword evidence="2" id="KW-0012">Acyltransferase</keyword>
<keyword evidence="2" id="KW-0028">Amino-acid biosynthesis</keyword>
<feature type="active site" evidence="2 3">
    <location>
        <position position="306"/>
    </location>
</feature>
<protein>
    <recommendedName>
        <fullName evidence="2">Homoserine O-acetyltransferase</fullName>
        <shortName evidence="2">HAT</shortName>
        <ecNumber evidence="2">2.3.1.31</ecNumber>
    </recommendedName>
    <alternativeName>
        <fullName evidence="2">Homoserine transacetylase</fullName>
        <shortName evidence="2">HTA</shortName>
    </alternativeName>
</protein>
<evidence type="ECO:0000259" key="4">
    <source>
        <dbReference type="Pfam" id="PF00561"/>
    </source>
</evidence>
<dbReference type="UniPathway" id="UPA00051">
    <property type="reaction ID" value="UER00074"/>
</dbReference>
<dbReference type="NCBIfam" id="TIGR01392">
    <property type="entry name" value="homoserO_Ac_trn"/>
    <property type="match status" value="1"/>
</dbReference>
<dbReference type="Proteomes" id="UP000320300">
    <property type="component" value="Unassembled WGS sequence"/>
</dbReference>
<dbReference type="GO" id="GO:0009092">
    <property type="term" value="P:homoserine metabolic process"/>
    <property type="evidence" value="ECO:0007669"/>
    <property type="project" value="TreeGrafter"/>
</dbReference>
<dbReference type="AlphaFoldDB" id="A0A521FGC7"/>
<comment type="caution">
    <text evidence="2">Lacks conserved residue(s) required for the propagation of feature annotation.</text>
</comment>
<dbReference type="PANTHER" id="PTHR32268:SF11">
    <property type="entry name" value="HOMOSERINE O-ACETYLTRANSFERASE"/>
    <property type="match status" value="1"/>
</dbReference>
<comment type="similarity">
    <text evidence="2">Belongs to the AB hydrolase superfamily. MetX family.</text>
</comment>
<keyword evidence="2" id="KW-0486">Methionine biosynthesis</keyword>
<feature type="domain" description="AB hydrolase-1" evidence="4">
    <location>
        <begin position="61"/>
        <end position="339"/>
    </location>
</feature>
<dbReference type="SUPFAM" id="SSF53474">
    <property type="entry name" value="alpha/beta-Hydrolases"/>
    <property type="match status" value="1"/>
</dbReference>
<keyword evidence="1 2" id="KW-0808">Transferase</keyword>
<feature type="active site" description="Nucleophile" evidence="2 3">
    <location>
        <position position="152"/>
    </location>
</feature>
<dbReference type="InterPro" id="IPR000073">
    <property type="entry name" value="AB_hydrolase_1"/>
</dbReference>
<dbReference type="HAMAP" id="MF_00296">
    <property type="entry name" value="MetX_acyltransf"/>
    <property type="match status" value="1"/>
</dbReference>
<dbReference type="EC" id="2.3.1.31" evidence="2"/>
<feature type="active site" evidence="2 3">
    <location>
        <position position="335"/>
    </location>
</feature>
<reference evidence="5 6" key="1">
    <citation type="submission" date="2017-05" db="EMBL/GenBank/DDBJ databases">
        <authorList>
            <person name="Varghese N."/>
            <person name="Submissions S."/>
        </authorList>
    </citation>
    <scope>NUCLEOTIDE SEQUENCE [LARGE SCALE GENOMIC DNA]</scope>
    <source>
        <strain evidence="5 6">DSM 19036</strain>
    </source>
</reference>
<evidence type="ECO:0000313" key="6">
    <source>
        <dbReference type="Proteomes" id="UP000320300"/>
    </source>
</evidence>
<evidence type="ECO:0000256" key="2">
    <source>
        <dbReference type="HAMAP-Rule" id="MF_00296"/>
    </source>
</evidence>
<dbReference type="PIRSF" id="PIRSF000443">
    <property type="entry name" value="Homoser_Ac_trans"/>
    <property type="match status" value="1"/>
</dbReference>
<evidence type="ECO:0000256" key="1">
    <source>
        <dbReference type="ARBA" id="ARBA00022679"/>
    </source>
</evidence>
<dbReference type="PANTHER" id="PTHR32268">
    <property type="entry name" value="HOMOSERINE O-ACETYLTRANSFERASE"/>
    <property type="match status" value="1"/>
</dbReference>
<feature type="binding site" evidence="2">
    <location>
        <position position="218"/>
    </location>
    <ligand>
        <name>substrate</name>
    </ligand>
</feature>
<gene>
    <name evidence="2" type="primary">metXA</name>
    <name evidence="5" type="ORF">SAMN06265348_1122</name>
</gene>
<dbReference type="InterPro" id="IPR008220">
    <property type="entry name" value="HAT_MetX-like"/>
</dbReference>
<dbReference type="InterPro" id="IPR029058">
    <property type="entry name" value="AB_hydrolase_fold"/>
</dbReference>
<dbReference type="GO" id="GO:0004414">
    <property type="term" value="F:homoserine O-acetyltransferase activity"/>
    <property type="evidence" value="ECO:0007669"/>
    <property type="project" value="UniProtKB-UniRule"/>
</dbReference>
<keyword evidence="6" id="KW-1185">Reference proteome</keyword>
<comment type="function">
    <text evidence="2">Transfers an acetyl group from acetyl-CoA to L-homoserine, forming acetyl-L-homoserine.</text>
</comment>
<evidence type="ECO:0000313" key="5">
    <source>
        <dbReference type="EMBL" id="SMO95044.1"/>
    </source>
</evidence>
<comment type="catalytic activity">
    <reaction evidence="2">
        <text>L-homoserine + acetyl-CoA = O-acetyl-L-homoserine + CoA</text>
        <dbReference type="Rhea" id="RHEA:13701"/>
        <dbReference type="ChEBI" id="CHEBI:57287"/>
        <dbReference type="ChEBI" id="CHEBI:57288"/>
        <dbReference type="ChEBI" id="CHEBI:57476"/>
        <dbReference type="ChEBI" id="CHEBI:57716"/>
        <dbReference type="EC" id="2.3.1.31"/>
    </reaction>
</comment>
<organism evidence="5 6">
    <name type="scientific">Pedobacter westerhofensis</name>
    <dbReference type="NCBI Taxonomy" id="425512"/>
    <lineage>
        <taxon>Bacteria</taxon>
        <taxon>Pseudomonadati</taxon>
        <taxon>Bacteroidota</taxon>
        <taxon>Sphingobacteriia</taxon>
        <taxon>Sphingobacteriales</taxon>
        <taxon>Sphingobacteriaceae</taxon>
        <taxon>Pedobacter</taxon>
    </lineage>
</organism>